<feature type="region of interest" description="Disordered" evidence="1">
    <location>
        <begin position="1"/>
        <end position="22"/>
    </location>
</feature>
<gene>
    <name evidence="2" type="ORF">HJG59_015128</name>
</gene>
<evidence type="ECO:0000256" key="1">
    <source>
        <dbReference type="SAM" id="MobiDB-lite"/>
    </source>
</evidence>
<evidence type="ECO:0000313" key="2">
    <source>
        <dbReference type="EMBL" id="KAF6462895.1"/>
    </source>
</evidence>
<proteinExistence type="predicted"/>
<keyword evidence="3" id="KW-1185">Reference proteome</keyword>
<reference evidence="2 3" key="1">
    <citation type="journal article" date="2020" name="Nature">
        <title>Six reference-quality genomes reveal evolution of bat adaptations.</title>
        <authorList>
            <person name="Jebb D."/>
            <person name="Huang Z."/>
            <person name="Pippel M."/>
            <person name="Hughes G.M."/>
            <person name="Lavrichenko K."/>
            <person name="Devanna P."/>
            <person name="Winkler S."/>
            <person name="Jermiin L.S."/>
            <person name="Skirmuntt E.C."/>
            <person name="Katzourakis A."/>
            <person name="Burkitt-Gray L."/>
            <person name="Ray D.A."/>
            <person name="Sullivan K.A.M."/>
            <person name="Roscito J.G."/>
            <person name="Kirilenko B.M."/>
            <person name="Davalos L.M."/>
            <person name="Corthals A.P."/>
            <person name="Power M.L."/>
            <person name="Jones G."/>
            <person name="Ransome R.D."/>
            <person name="Dechmann D.K.N."/>
            <person name="Locatelli A.G."/>
            <person name="Puechmaille S.J."/>
            <person name="Fedrigo O."/>
            <person name="Jarvis E.D."/>
            <person name="Hiller M."/>
            <person name="Vernes S.C."/>
            <person name="Myers E.W."/>
            <person name="Teeling E.C."/>
        </authorList>
    </citation>
    <scope>NUCLEOTIDE SEQUENCE [LARGE SCALE GENOMIC DNA]</scope>
    <source>
        <strain evidence="2">MMolMol1</strain>
        <tissue evidence="2">Muscle</tissue>
    </source>
</reference>
<protein>
    <submittedName>
        <fullName evidence="2">Peroxisomal testis enriched protein 1</fullName>
    </submittedName>
</protein>
<accession>A0A7J8GTB7</accession>
<name>A0A7J8GTB7_MOLMO</name>
<dbReference type="Proteomes" id="UP000550707">
    <property type="component" value="Unassembled WGS sequence"/>
</dbReference>
<comment type="caution">
    <text evidence="2">The sequence shown here is derived from an EMBL/GenBank/DDBJ whole genome shotgun (WGS) entry which is preliminary data.</text>
</comment>
<dbReference type="AlphaFoldDB" id="A0A7J8GTB7"/>
<organism evidence="2 3">
    <name type="scientific">Molossus molossus</name>
    <name type="common">Pallas' mastiff bat</name>
    <name type="synonym">Vespertilio molossus</name>
    <dbReference type="NCBI Taxonomy" id="27622"/>
    <lineage>
        <taxon>Eukaryota</taxon>
        <taxon>Metazoa</taxon>
        <taxon>Chordata</taxon>
        <taxon>Craniata</taxon>
        <taxon>Vertebrata</taxon>
        <taxon>Euteleostomi</taxon>
        <taxon>Mammalia</taxon>
        <taxon>Eutheria</taxon>
        <taxon>Laurasiatheria</taxon>
        <taxon>Chiroptera</taxon>
        <taxon>Yangochiroptera</taxon>
        <taxon>Molossidae</taxon>
        <taxon>Molossus</taxon>
    </lineage>
</organism>
<sequence>MGKHVQGKTFQGGVEDMDMTKLPRSSPSACAIRKAPKKLVLWIFSGKAEMPWLILSWFSLEELTSCCASSGITI</sequence>
<evidence type="ECO:0000313" key="3">
    <source>
        <dbReference type="Proteomes" id="UP000550707"/>
    </source>
</evidence>
<dbReference type="EMBL" id="JACASF010000008">
    <property type="protein sequence ID" value="KAF6462895.1"/>
    <property type="molecule type" value="Genomic_DNA"/>
</dbReference>